<feature type="compositionally biased region" description="Low complexity" evidence="11">
    <location>
        <begin position="114"/>
        <end position="123"/>
    </location>
</feature>
<evidence type="ECO:0000256" key="8">
    <source>
        <dbReference type="ARBA" id="ARBA00022989"/>
    </source>
</evidence>
<evidence type="ECO:0000256" key="10">
    <source>
        <dbReference type="RuleBase" id="RU362123"/>
    </source>
</evidence>
<feature type="compositionally biased region" description="Polar residues" evidence="11">
    <location>
        <begin position="175"/>
        <end position="194"/>
    </location>
</feature>
<dbReference type="InterPro" id="IPR051045">
    <property type="entry name" value="TonB-dependent_transducer"/>
</dbReference>
<keyword evidence="5 10" id="KW-0997">Cell inner membrane</keyword>
<evidence type="ECO:0000313" key="13">
    <source>
        <dbReference type="EMBL" id="NBJ25346.1"/>
    </source>
</evidence>
<proteinExistence type="inferred from homology"/>
<accession>A0ABW9Z081</accession>
<evidence type="ECO:0000256" key="5">
    <source>
        <dbReference type="ARBA" id="ARBA00022519"/>
    </source>
</evidence>
<protein>
    <recommendedName>
        <fullName evidence="10">Protein TonB</fullName>
    </recommendedName>
</protein>
<feature type="compositionally biased region" description="Basic and acidic residues" evidence="11">
    <location>
        <begin position="153"/>
        <end position="169"/>
    </location>
</feature>
<keyword evidence="9" id="KW-0472">Membrane</keyword>
<dbReference type="PRINTS" id="PR01374">
    <property type="entry name" value="TONBPROTEIN"/>
</dbReference>
<keyword evidence="3 10" id="KW-0813">Transport</keyword>
<evidence type="ECO:0000256" key="2">
    <source>
        <dbReference type="ARBA" id="ARBA00006555"/>
    </source>
</evidence>
<dbReference type="InterPro" id="IPR003538">
    <property type="entry name" value="TonB"/>
</dbReference>
<comment type="similarity">
    <text evidence="2 10">Belongs to the TonB family.</text>
</comment>
<keyword evidence="4 10" id="KW-1003">Cell membrane</keyword>
<evidence type="ECO:0000259" key="12">
    <source>
        <dbReference type="PROSITE" id="PS52015"/>
    </source>
</evidence>
<comment type="caution">
    <text evidence="13">The sequence shown here is derived from an EMBL/GenBank/DDBJ whole genome shotgun (WGS) entry which is preliminary data.</text>
</comment>
<evidence type="ECO:0000256" key="6">
    <source>
        <dbReference type="ARBA" id="ARBA00022692"/>
    </source>
</evidence>
<dbReference type="Pfam" id="PF03544">
    <property type="entry name" value="TonB_C"/>
    <property type="match status" value="1"/>
</dbReference>
<evidence type="ECO:0000256" key="9">
    <source>
        <dbReference type="ARBA" id="ARBA00023136"/>
    </source>
</evidence>
<comment type="function">
    <text evidence="10">Interacts with outer membrane receptor proteins that carry out high-affinity binding and energy dependent uptake into the periplasmic space of specific substrates. It could act to transduce energy from the cytoplasmic membrane to specific energy-requiring processes in the outer membrane, resulting in the release into the periplasm of ligands bound by these outer membrane proteins.</text>
</comment>
<keyword evidence="10" id="KW-0735">Signal-anchor</keyword>
<dbReference type="Proteomes" id="UP000818323">
    <property type="component" value="Unassembled WGS sequence"/>
</dbReference>
<evidence type="ECO:0000313" key="14">
    <source>
        <dbReference type="Proteomes" id="UP000818323"/>
    </source>
</evidence>
<sequence>MSAHSMRSLQEPSRLGTAFIAALLLHVSALTAMTFWPHAKDSLPGEQEITIDLAPAMEEVASVAPAEISAVEAPPVEPAPVPLEPENVEPPLEEVTAEQPQDVAELPEPQKATEAPPVKAEMAPEPEPVVALPPPETVVAKSIQEPPPSNPKPKPERKPLPPNPVERKPPPRRTAAQQAQPPSEARQGQASSSRENMEGAAAAADPSALNRYRAALYAAVRSRLRYPPSAESQGISGTAEIRFTLDRSGQVLNVSLVRSTGNPLLDQAALATARPGSSLPAAPASVPQQQFTVTAPLRFNPR</sequence>
<dbReference type="PANTHER" id="PTHR33446">
    <property type="entry name" value="PROTEIN TONB-RELATED"/>
    <property type="match status" value="1"/>
</dbReference>
<evidence type="ECO:0000256" key="7">
    <source>
        <dbReference type="ARBA" id="ARBA00022927"/>
    </source>
</evidence>
<gene>
    <name evidence="13" type="ORF">GR303_13380</name>
</gene>
<evidence type="ECO:0000256" key="3">
    <source>
        <dbReference type="ARBA" id="ARBA00022448"/>
    </source>
</evidence>
<organism evidence="13 14">
    <name type="scientific">Microvirga arsenatis</name>
    <dbReference type="NCBI Taxonomy" id="2692265"/>
    <lineage>
        <taxon>Bacteria</taxon>
        <taxon>Pseudomonadati</taxon>
        <taxon>Pseudomonadota</taxon>
        <taxon>Alphaproteobacteria</taxon>
        <taxon>Hyphomicrobiales</taxon>
        <taxon>Methylobacteriaceae</taxon>
        <taxon>Microvirga</taxon>
    </lineage>
</organism>
<dbReference type="InterPro" id="IPR006260">
    <property type="entry name" value="TonB/TolA_C"/>
</dbReference>
<keyword evidence="14" id="KW-1185">Reference proteome</keyword>
<dbReference type="SUPFAM" id="SSF74653">
    <property type="entry name" value="TolA/TonB C-terminal domain"/>
    <property type="match status" value="1"/>
</dbReference>
<dbReference type="Gene3D" id="3.30.1150.10">
    <property type="match status" value="1"/>
</dbReference>
<keyword evidence="6" id="KW-0812">Transmembrane</keyword>
<evidence type="ECO:0000256" key="1">
    <source>
        <dbReference type="ARBA" id="ARBA00004383"/>
    </source>
</evidence>
<dbReference type="PROSITE" id="PS52015">
    <property type="entry name" value="TONB_CTD"/>
    <property type="match status" value="1"/>
</dbReference>
<feature type="compositionally biased region" description="Pro residues" evidence="11">
    <location>
        <begin position="125"/>
        <end position="136"/>
    </location>
</feature>
<keyword evidence="7 10" id="KW-0653">Protein transport</keyword>
<dbReference type="NCBIfam" id="TIGR01352">
    <property type="entry name" value="tonB_Cterm"/>
    <property type="match status" value="1"/>
</dbReference>
<dbReference type="InterPro" id="IPR037682">
    <property type="entry name" value="TonB_C"/>
</dbReference>
<dbReference type="PANTHER" id="PTHR33446:SF2">
    <property type="entry name" value="PROTEIN TONB"/>
    <property type="match status" value="1"/>
</dbReference>
<feature type="region of interest" description="Disordered" evidence="11">
    <location>
        <begin position="73"/>
        <end position="208"/>
    </location>
</feature>
<comment type="subcellular location">
    <subcellularLocation>
        <location evidence="1 10">Cell inner membrane</location>
        <topology evidence="1 10">Single-pass membrane protein</topology>
        <orientation evidence="1 10">Periplasmic side</orientation>
    </subcellularLocation>
</comment>
<evidence type="ECO:0000256" key="11">
    <source>
        <dbReference type="SAM" id="MobiDB-lite"/>
    </source>
</evidence>
<reference evidence="13 14" key="1">
    <citation type="submission" date="2020-01" db="EMBL/GenBank/DDBJ databases">
        <title>Microvirga sp. nov., an arsenate reduction bacterium isolated from Tibet hotspring sediments.</title>
        <authorList>
            <person name="Yuan C.-G."/>
        </authorList>
    </citation>
    <scope>NUCLEOTIDE SEQUENCE [LARGE SCALE GENOMIC DNA]</scope>
    <source>
        <strain evidence="13 14">SYSU G3D203</strain>
    </source>
</reference>
<evidence type="ECO:0000256" key="4">
    <source>
        <dbReference type="ARBA" id="ARBA00022475"/>
    </source>
</evidence>
<feature type="domain" description="TonB C-terminal" evidence="12">
    <location>
        <begin position="211"/>
        <end position="302"/>
    </location>
</feature>
<name>A0ABW9Z081_9HYPH</name>
<keyword evidence="8" id="KW-1133">Transmembrane helix</keyword>
<dbReference type="EMBL" id="JAAAXJ010000006">
    <property type="protein sequence ID" value="NBJ25346.1"/>
    <property type="molecule type" value="Genomic_DNA"/>
</dbReference>